<name>A0A448XGB5_9PLAT</name>
<proteinExistence type="predicted"/>
<dbReference type="AlphaFoldDB" id="A0A448XGB5"/>
<dbReference type="Proteomes" id="UP000784294">
    <property type="component" value="Unassembled WGS sequence"/>
</dbReference>
<evidence type="ECO:0000313" key="1">
    <source>
        <dbReference type="EMBL" id="VEL35891.1"/>
    </source>
</evidence>
<evidence type="ECO:0000313" key="2">
    <source>
        <dbReference type="Proteomes" id="UP000784294"/>
    </source>
</evidence>
<protein>
    <submittedName>
        <fullName evidence="1">Uncharacterized protein</fullName>
    </submittedName>
</protein>
<reference evidence="1" key="1">
    <citation type="submission" date="2018-11" db="EMBL/GenBank/DDBJ databases">
        <authorList>
            <consortium name="Pathogen Informatics"/>
        </authorList>
    </citation>
    <scope>NUCLEOTIDE SEQUENCE</scope>
</reference>
<comment type="caution">
    <text evidence="1">The sequence shown here is derived from an EMBL/GenBank/DDBJ whole genome shotgun (WGS) entry which is preliminary data.</text>
</comment>
<gene>
    <name evidence="1" type="ORF">PXEA_LOCUS29331</name>
</gene>
<accession>A0A448XGB5</accession>
<organism evidence="1 2">
    <name type="scientific">Protopolystoma xenopodis</name>
    <dbReference type="NCBI Taxonomy" id="117903"/>
    <lineage>
        <taxon>Eukaryota</taxon>
        <taxon>Metazoa</taxon>
        <taxon>Spiralia</taxon>
        <taxon>Lophotrochozoa</taxon>
        <taxon>Platyhelminthes</taxon>
        <taxon>Monogenea</taxon>
        <taxon>Polyopisthocotylea</taxon>
        <taxon>Polystomatidea</taxon>
        <taxon>Polystomatidae</taxon>
        <taxon>Protopolystoma</taxon>
    </lineage>
</organism>
<sequence>MWSCLVEHAPSSRYIVRRMAKLTDDVDYDAGEMFEHVPSPLSDAGTHENYYGRRRRTSIGSCKLGRDSSGSQGGVLRTYWHISTIIFLRRYASHYSPPPLDLENRAQGSVIHSAQIVRLLQELAGNTELQIAILTDDADYHAGETFGNVPSQWSNAGNHEYYARRHETRYVPPGLRRICKNKVKPTL</sequence>
<keyword evidence="2" id="KW-1185">Reference proteome</keyword>
<dbReference type="EMBL" id="CAAALY010250919">
    <property type="protein sequence ID" value="VEL35891.1"/>
    <property type="molecule type" value="Genomic_DNA"/>
</dbReference>